<gene>
    <name evidence="1" type="ORF">SAMN04488509_1154</name>
</gene>
<keyword evidence="2" id="KW-1185">Reference proteome</keyword>
<dbReference type="RefSeq" id="WP_091245222.1">
    <property type="nucleotide sequence ID" value="NZ_FNAG01000015.1"/>
</dbReference>
<name>A0A1G6ZNX9_9GAMM</name>
<accession>A0A1G6ZNX9</accession>
<dbReference type="Proteomes" id="UP000199603">
    <property type="component" value="Unassembled WGS sequence"/>
</dbReference>
<proteinExistence type="predicted"/>
<reference evidence="1 2" key="1">
    <citation type="submission" date="2016-10" db="EMBL/GenBank/DDBJ databases">
        <authorList>
            <person name="de Groot N.N."/>
        </authorList>
    </citation>
    <scope>NUCLEOTIDE SEQUENCE [LARGE SCALE GENOMIC DNA]</scope>
    <source>
        <strain evidence="1 2">DSM 16957</strain>
    </source>
</reference>
<evidence type="ECO:0000313" key="1">
    <source>
        <dbReference type="EMBL" id="SDE04202.1"/>
    </source>
</evidence>
<dbReference type="STRING" id="265719.SAMN04488509_1154"/>
<dbReference type="AlphaFoldDB" id="A0A1G6ZNX9"/>
<protein>
    <submittedName>
        <fullName evidence="1">Uncharacterized protein</fullName>
    </submittedName>
</protein>
<evidence type="ECO:0000313" key="2">
    <source>
        <dbReference type="Proteomes" id="UP000199603"/>
    </source>
</evidence>
<organism evidence="1 2">
    <name type="scientific">Aquimonas voraii</name>
    <dbReference type="NCBI Taxonomy" id="265719"/>
    <lineage>
        <taxon>Bacteria</taxon>
        <taxon>Pseudomonadati</taxon>
        <taxon>Pseudomonadota</taxon>
        <taxon>Gammaproteobacteria</taxon>
        <taxon>Lysobacterales</taxon>
        <taxon>Lysobacteraceae</taxon>
        <taxon>Aquimonas</taxon>
    </lineage>
</organism>
<sequence length="87" mass="9546">MRLAIIEQKLHLTSPARGSSILIEPARSADYGETVITLEAIGLARTEISLPTQEGWVWKGDAEGAIRIAELALGWVRRLPEVGSFFD</sequence>
<dbReference type="EMBL" id="FNAG01000015">
    <property type="protein sequence ID" value="SDE04202.1"/>
    <property type="molecule type" value="Genomic_DNA"/>
</dbReference>